<dbReference type="Proteomes" id="UP000319671">
    <property type="component" value="Unassembled WGS sequence"/>
</dbReference>
<dbReference type="PANTHER" id="PTHR33747">
    <property type="entry name" value="UPF0225 PROTEIN SCO1677"/>
    <property type="match status" value="1"/>
</dbReference>
<dbReference type="PANTHER" id="PTHR33747:SF1">
    <property type="entry name" value="ADENYLATE CYCLASE-ASSOCIATED CAP C-TERMINAL DOMAIN-CONTAINING PROTEIN"/>
    <property type="match status" value="1"/>
</dbReference>
<dbReference type="SUPFAM" id="SSF103642">
    <property type="entry name" value="Sec-C motif"/>
    <property type="match status" value="1"/>
</dbReference>
<dbReference type="InterPro" id="IPR004027">
    <property type="entry name" value="SEC_C_motif"/>
</dbReference>
<name>A0A561CPP1_9BACI</name>
<dbReference type="EMBL" id="VIVN01000016">
    <property type="protein sequence ID" value="TWD93193.1"/>
    <property type="molecule type" value="Genomic_DNA"/>
</dbReference>
<organism evidence="1 2">
    <name type="scientific">Neobacillus bataviensis</name>
    <dbReference type="NCBI Taxonomy" id="220685"/>
    <lineage>
        <taxon>Bacteria</taxon>
        <taxon>Bacillati</taxon>
        <taxon>Bacillota</taxon>
        <taxon>Bacilli</taxon>
        <taxon>Bacillales</taxon>
        <taxon>Bacillaceae</taxon>
        <taxon>Neobacillus</taxon>
    </lineage>
</organism>
<dbReference type="Gene3D" id="3.10.450.50">
    <property type="match status" value="1"/>
</dbReference>
<reference evidence="1 2" key="1">
    <citation type="submission" date="2019-06" db="EMBL/GenBank/DDBJ databases">
        <title>Sorghum-associated microbial communities from plants grown in Nebraska, USA.</title>
        <authorList>
            <person name="Schachtman D."/>
        </authorList>
    </citation>
    <scope>NUCLEOTIDE SEQUENCE [LARGE SCALE GENOMIC DNA]</scope>
    <source>
        <strain evidence="1 2">2482</strain>
    </source>
</reference>
<gene>
    <name evidence="1" type="ORF">FB550_1167</name>
</gene>
<keyword evidence="2" id="KW-1185">Reference proteome</keyword>
<sequence length="406" mass="47670">MNTSSIDKETYERLQGALEGLREMTRKNQQKRESKMWSDISIPLTINDTLTRFSKDELSAIRKRLEIKGASQLKKGELIDLLSIKIPLSFEKICLYLDQERYNLIKKIIHHGGYLEAPKLTPNQLNYFRNIGLIFTGTFEGKKIVAIPEEMVENPFIRDNHKHLITICRRNTEWIKLTQGLLYYYGTLTLTELHELLEKYMNEPVRLSDYLSVINHAISYYEQIKMDQFGFSNYRVFDPEKVTVEHKARKDLAFFPFSKVQLLRAGESEYIERNDSYLQFVHFLTQNYEMSRQEADGMVEECVYATNIGESPNHILQFLQSRLEFENIEMVKACMDKVVNLMNNTRQWFLKGYSPRELSGAYEQQSLQRLPNPKENIVDFKTRQKIGRNDPCPCGSNKKYKKCCGR</sequence>
<accession>A0A561CPP1</accession>
<dbReference type="RefSeq" id="WP_144567655.1">
    <property type="nucleotide sequence ID" value="NZ_VIVN01000016.1"/>
</dbReference>
<proteinExistence type="predicted"/>
<evidence type="ECO:0000313" key="2">
    <source>
        <dbReference type="Proteomes" id="UP000319671"/>
    </source>
</evidence>
<dbReference type="Pfam" id="PF02810">
    <property type="entry name" value="SEC-C"/>
    <property type="match status" value="1"/>
</dbReference>
<evidence type="ECO:0000313" key="1">
    <source>
        <dbReference type="EMBL" id="TWD93193.1"/>
    </source>
</evidence>
<dbReference type="AlphaFoldDB" id="A0A561CPP1"/>
<protein>
    <submittedName>
        <fullName evidence="1">SEC-C motif-containing protein</fullName>
    </submittedName>
</protein>
<comment type="caution">
    <text evidence="1">The sequence shown here is derived from an EMBL/GenBank/DDBJ whole genome shotgun (WGS) entry which is preliminary data.</text>
</comment>